<dbReference type="GO" id="GO:0006367">
    <property type="term" value="P:transcription initiation at RNA polymerase II promoter"/>
    <property type="evidence" value="ECO:0007669"/>
    <property type="project" value="InterPro"/>
</dbReference>
<keyword evidence="6" id="KW-1185">Reference proteome</keyword>
<feature type="compositionally biased region" description="Acidic residues" evidence="3">
    <location>
        <begin position="336"/>
        <end position="354"/>
    </location>
</feature>
<accession>A0AAW0QDG5</accession>
<feature type="compositionally biased region" description="Low complexity" evidence="3">
    <location>
        <begin position="283"/>
        <end position="292"/>
    </location>
</feature>
<feature type="compositionally biased region" description="Basic and acidic residues" evidence="3">
    <location>
        <begin position="318"/>
        <end position="335"/>
    </location>
</feature>
<comment type="caution">
    <text evidence="5">The sequence shown here is derived from an EMBL/GenBank/DDBJ whole genome shotgun (WGS) entry which is preliminary data.</text>
</comment>
<dbReference type="PANTHER" id="PTHR13097:SF7">
    <property type="entry name" value="GENERAL TRANSCRIPTION FACTOR IIE SUBUNIT 1"/>
    <property type="match status" value="1"/>
</dbReference>
<dbReference type="PROSITE" id="PS51344">
    <property type="entry name" value="HTH_TFE_IIE"/>
    <property type="match status" value="1"/>
</dbReference>
<feature type="compositionally biased region" description="Polar residues" evidence="3">
    <location>
        <begin position="358"/>
        <end position="384"/>
    </location>
</feature>
<name>A0AAW0QDG5_9PEZI</name>
<gene>
    <name evidence="5" type="ORF">PG999_011537</name>
</gene>
<dbReference type="SMART" id="SM00531">
    <property type="entry name" value="TFIIE"/>
    <property type="match status" value="1"/>
</dbReference>
<dbReference type="InterPro" id="IPR039997">
    <property type="entry name" value="TFE"/>
</dbReference>
<proteinExistence type="predicted"/>
<feature type="domain" description="HTH TFE/IIEalpha-type" evidence="4">
    <location>
        <begin position="4"/>
        <end position="100"/>
    </location>
</feature>
<organism evidence="5 6">
    <name type="scientific">Apiospora kogelbergensis</name>
    <dbReference type="NCBI Taxonomy" id="1337665"/>
    <lineage>
        <taxon>Eukaryota</taxon>
        <taxon>Fungi</taxon>
        <taxon>Dikarya</taxon>
        <taxon>Ascomycota</taxon>
        <taxon>Pezizomycotina</taxon>
        <taxon>Sordariomycetes</taxon>
        <taxon>Xylariomycetidae</taxon>
        <taxon>Amphisphaeriales</taxon>
        <taxon>Apiosporaceae</taxon>
        <taxon>Apiospora</taxon>
    </lineage>
</organism>
<evidence type="ECO:0000259" key="4">
    <source>
        <dbReference type="PROSITE" id="PS51344"/>
    </source>
</evidence>
<sequence>MDKAQTLVRSVARAFYDPAHFDARHIVIIDALITHSALRDDDLSYLMAQNTKDLHKICGKLREDRFIEVHVRAELREGQQRPSNRTYYYIDYRKAIDAIKWRVYTLDKAVQGNAVPASEKKEYFCSYCGADWTAMEVLDKMGPEGFMCHTCGSLLQQDPERQSGGHEQSTRLNNQLKFITDLLPELDSVVVPEMTFDKAHESRRPVERDATNQVAASVAVDSSLKPTAVKGMANTGPTSIAINITASDGPDDATKEAERAKKEKIAQQNALPEWHTTSTVTGASYAADSSASFKKDEDEDKKPELGAADEKEDAELDDLFKQLKKDQEEAARKAAEEEDDEEEDEDEDEEEFEDIPAGNTTTAPSSQKRPTSSGDTSAANTPASSEERPPKKVKVEEPADNGDSEDEDLAFEDV</sequence>
<feature type="compositionally biased region" description="Acidic residues" evidence="3">
    <location>
        <begin position="398"/>
        <end position="414"/>
    </location>
</feature>
<dbReference type="InterPro" id="IPR002853">
    <property type="entry name" value="TFIIE_asu"/>
</dbReference>
<feature type="compositionally biased region" description="Basic and acidic residues" evidence="3">
    <location>
        <begin position="385"/>
        <end position="397"/>
    </location>
</feature>
<evidence type="ECO:0000256" key="1">
    <source>
        <dbReference type="ARBA" id="ARBA00023015"/>
    </source>
</evidence>
<dbReference type="InterPro" id="IPR017919">
    <property type="entry name" value="TFIIE/TFIIEa_HTH"/>
</dbReference>
<feature type="compositionally biased region" description="Basic and acidic residues" evidence="3">
    <location>
        <begin position="252"/>
        <end position="265"/>
    </location>
</feature>
<keyword evidence="2" id="KW-0804">Transcription</keyword>
<evidence type="ECO:0000256" key="3">
    <source>
        <dbReference type="SAM" id="MobiDB-lite"/>
    </source>
</evidence>
<dbReference type="EMBL" id="JAQQWP010000009">
    <property type="protein sequence ID" value="KAK8101163.1"/>
    <property type="molecule type" value="Genomic_DNA"/>
</dbReference>
<reference evidence="5 6" key="1">
    <citation type="submission" date="2023-01" db="EMBL/GenBank/DDBJ databases">
        <title>Analysis of 21 Apiospora genomes using comparative genomics revels a genus with tremendous synthesis potential of carbohydrate active enzymes and secondary metabolites.</title>
        <authorList>
            <person name="Sorensen T."/>
        </authorList>
    </citation>
    <scope>NUCLEOTIDE SEQUENCE [LARGE SCALE GENOMIC DNA]</scope>
    <source>
        <strain evidence="5 6">CBS 117206</strain>
    </source>
</reference>
<evidence type="ECO:0000313" key="6">
    <source>
        <dbReference type="Proteomes" id="UP001392437"/>
    </source>
</evidence>
<dbReference type="AlphaFoldDB" id="A0AAW0QDG5"/>
<dbReference type="InterPro" id="IPR024550">
    <property type="entry name" value="TFIIEa/SarR/Rpc3_HTH_dom"/>
</dbReference>
<feature type="region of interest" description="Disordered" evidence="3">
    <location>
        <begin position="241"/>
        <end position="414"/>
    </location>
</feature>
<keyword evidence="1" id="KW-0805">Transcription regulation</keyword>
<evidence type="ECO:0000313" key="5">
    <source>
        <dbReference type="EMBL" id="KAK8101163.1"/>
    </source>
</evidence>
<evidence type="ECO:0000256" key="2">
    <source>
        <dbReference type="ARBA" id="ARBA00023163"/>
    </source>
</evidence>
<dbReference type="Pfam" id="PF02002">
    <property type="entry name" value="TFIIE_alpha"/>
    <property type="match status" value="1"/>
</dbReference>
<dbReference type="PANTHER" id="PTHR13097">
    <property type="entry name" value="TRANSCRIPTION INITIATION FACTOR IIE, ALPHA SUBUNIT"/>
    <property type="match status" value="1"/>
</dbReference>
<dbReference type="Proteomes" id="UP001392437">
    <property type="component" value="Unassembled WGS sequence"/>
</dbReference>
<dbReference type="GO" id="GO:0005673">
    <property type="term" value="C:transcription factor TFIIE complex"/>
    <property type="evidence" value="ECO:0007669"/>
    <property type="project" value="TreeGrafter"/>
</dbReference>
<protein>
    <recommendedName>
        <fullName evidence="4">HTH TFE/IIEalpha-type domain-containing protein</fullName>
    </recommendedName>
</protein>
<feature type="compositionally biased region" description="Basic and acidic residues" evidence="3">
    <location>
        <begin position="293"/>
        <end position="304"/>
    </location>
</feature>
<feature type="compositionally biased region" description="Polar residues" evidence="3">
    <location>
        <begin position="267"/>
        <end position="282"/>
    </location>
</feature>